<organism evidence="6 7">
    <name type="scientific">Alteromonas confluentis</name>
    <dbReference type="NCBI Taxonomy" id="1656094"/>
    <lineage>
        <taxon>Bacteria</taxon>
        <taxon>Pseudomonadati</taxon>
        <taxon>Pseudomonadota</taxon>
        <taxon>Gammaproteobacteria</taxon>
        <taxon>Alteromonadales</taxon>
        <taxon>Alteromonadaceae</taxon>
        <taxon>Alteromonas/Salinimonas group</taxon>
        <taxon>Alteromonas</taxon>
    </lineage>
</organism>
<dbReference type="Proteomes" id="UP000175691">
    <property type="component" value="Unassembled WGS sequence"/>
</dbReference>
<dbReference type="PANTHER" id="PTHR30419">
    <property type="entry name" value="HTH-TYPE TRANSCRIPTIONAL REGULATOR YBHD"/>
    <property type="match status" value="1"/>
</dbReference>
<dbReference type="GO" id="GO:0003677">
    <property type="term" value="F:DNA binding"/>
    <property type="evidence" value="ECO:0007669"/>
    <property type="project" value="UniProtKB-KW"/>
</dbReference>
<dbReference type="InterPro" id="IPR005119">
    <property type="entry name" value="LysR_subst-bd"/>
</dbReference>
<dbReference type="AlphaFoldDB" id="A0A1E7Z8S1"/>
<keyword evidence="2" id="KW-0805">Transcription regulation</keyword>
<dbReference type="InterPro" id="IPR050950">
    <property type="entry name" value="HTH-type_LysR_regulators"/>
</dbReference>
<evidence type="ECO:0000256" key="4">
    <source>
        <dbReference type="ARBA" id="ARBA00023163"/>
    </source>
</evidence>
<keyword evidence="7" id="KW-1185">Reference proteome</keyword>
<dbReference type="InterPro" id="IPR036390">
    <property type="entry name" value="WH_DNA-bd_sf"/>
</dbReference>
<dbReference type="SUPFAM" id="SSF46785">
    <property type="entry name" value="Winged helix' DNA-binding domain"/>
    <property type="match status" value="1"/>
</dbReference>
<evidence type="ECO:0000313" key="7">
    <source>
        <dbReference type="Proteomes" id="UP000175691"/>
    </source>
</evidence>
<protein>
    <submittedName>
        <fullName evidence="6">LysR family transcriptional regulator</fullName>
    </submittedName>
</protein>
<evidence type="ECO:0000313" key="6">
    <source>
        <dbReference type="EMBL" id="OFC69877.1"/>
    </source>
</evidence>
<evidence type="ECO:0000256" key="3">
    <source>
        <dbReference type="ARBA" id="ARBA00023125"/>
    </source>
</evidence>
<dbReference type="InterPro" id="IPR000847">
    <property type="entry name" value="LysR_HTH_N"/>
</dbReference>
<evidence type="ECO:0000256" key="2">
    <source>
        <dbReference type="ARBA" id="ARBA00023015"/>
    </source>
</evidence>
<accession>A0A1E7Z8S1</accession>
<dbReference type="PROSITE" id="PS50931">
    <property type="entry name" value="HTH_LYSR"/>
    <property type="match status" value="1"/>
</dbReference>
<dbReference type="EMBL" id="MDHN01000034">
    <property type="protein sequence ID" value="OFC69877.1"/>
    <property type="molecule type" value="Genomic_DNA"/>
</dbReference>
<evidence type="ECO:0000259" key="5">
    <source>
        <dbReference type="PROSITE" id="PS50931"/>
    </source>
</evidence>
<keyword evidence="4" id="KW-0804">Transcription</keyword>
<dbReference type="OrthoDB" id="9803735at2"/>
<sequence length="324" mass="36201">MNSKQLQYFLTTLQKGSIAAAARELDIAQPAISQQLAKLEREMGVSLLRRSFKGVSLTEAGELFATHARRLVDDINAAKAELQHLIAEQSGVIRVGMLASMSNVLSMSLLSEVKRSASKLKLDISTGPSYSVKSWLESNQVDIAITYEQDLDPKLMVCEPLIEEYMHLVVGINEQSDTYQKLKHRDAIKFWELSQFELLTPGDRDALGKLIHEYEHITGVALCHNTAYSGHLMTGLRQLLQGEGAMILPTSAIFHLEESGLVKALKIEEPEMRRTVTMATNRSASLTDANLKMQEVIRRVTAMEQKLQHWRGDLKCRQPAIACV</sequence>
<dbReference type="Pfam" id="PF03466">
    <property type="entry name" value="LysR_substrate"/>
    <property type="match status" value="1"/>
</dbReference>
<dbReference type="CDD" id="cd05466">
    <property type="entry name" value="PBP2_LTTR_substrate"/>
    <property type="match status" value="1"/>
</dbReference>
<dbReference type="Gene3D" id="3.40.190.10">
    <property type="entry name" value="Periplasmic binding protein-like II"/>
    <property type="match status" value="2"/>
</dbReference>
<dbReference type="PRINTS" id="PR00039">
    <property type="entry name" value="HTHLYSR"/>
</dbReference>
<comment type="caution">
    <text evidence="6">The sequence shown here is derived from an EMBL/GenBank/DDBJ whole genome shotgun (WGS) entry which is preliminary data.</text>
</comment>
<dbReference type="STRING" id="1656094.BFC18_00260"/>
<dbReference type="GO" id="GO:0003700">
    <property type="term" value="F:DNA-binding transcription factor activity"/>
    <property type="evidence" value="ECO:0007669"/>
    <property type="project" value="InterPro"/>
</dbReference>
<dbReference type="Gene3D" id="1.10.10.10">
    <property type="entry name" value="Winged helix-like DNA-binding domain superfamily/Winged helix DNA-binding domain"/>
    <property type="match status" value="1"/>
</dbReference>
<reference evidence="6 7" key="1">
    <citation type="submission" date="2016-08" db="EMBL/GenBank/DDBJ databases">
        <authorList>
            <person name="Seilhamer J.J."/>
        </authorList>
    </citation>
    <scope>NUCLEOTIDE SEQUENCE [LARGE SCALE GENOMIC DNA]</scope>
    <source>
        <strain evidence="6 7">KCTC 42603</strain>
    </source>
</reference>
<dbReference type="SUPFAM" id="SSF53850">
    <property type="entry name" value="Periplasmic binding protein-like II"/>
    <property type="match status" value="1"/>
</dbReference>
<dbReference type="Pfam" id="PF00126">
    <property type="entry name" value="HTH_1"/>
    <property type="match status" value="1"/>
</dbReference>
<dbReference type="FunFam" id="1.10.10.10:FF:000001">
    <property type="entry name" value="LysR family transcriptional regulator"/>
    <property type="match status" value="1"/>
</dbReference>
<feature type="domain" description="HTH lysR-type" evidence="5">
    <location>
        <begin position="1"/>
        <end position="58"/>
    </location>
</feature>
<dbReference type="InterPro" id="IPR036388">
    <property type="entry name" value="WH-like_DNA-bd_sf"/>
</dbReference>
<dbReference type="GO" id="GO:0005829">
    <property type="term" value="C:cytosol"/>
    <property type="evidence" value="ECO:0007669"/>
    <property type="project" value="TreeGrafter"/>
</dbReference>
<keyword evidence="3" id="KW-0238">DNA-binding</keyword>
<evidence type="ECO:0000256" key="1">
    <source>
        <dbReference type="ARBA" id="ARBA00009437"/>
    </source>
</evidence>
<dbReference type="PANTHER" id="PTHR30419:SF8">
    <property type="entry name" value="NITROGEN ASSIMILATION TRANSCRIPTIONAL ACTIVATOR-RELATED"/>
    <property type="match status" value="1"/>
</dbReference>
<name>A0A1E7Z8S1_9ALTE</name>
<dbReference type="RefSeq" id="WP_070126327.1">
    <property type="nucleotide sequence ID" value="NZ_MDHN01000034.1"/>
</dbReference>
<gene>
    <name evidence="6" type="ORF">BFC18_00260</name>
</gene>
<comment type="similarity">
    <text evidence="1">Belongs to the LysR transcriptional regulatory family.</text>
</comment>
<proteinExistence type="inferred from homology"/>